<accession>A0A919T818</accession>
<keyword evidence="3" id="KW-1185">Reference proteome</keyword>
<dbReference type="Proteomes" id="UP000677082">
    <property type="component" value="Unassembled WGS sequence"/>
</dbReference>
<dbReference type="RefSeq" id="WP_213006650.1">
    <property type="nucleotide sequence ID" value="NZ_BOQN01000036.1"/>
</dbReference>
<dbReference type="Pfam" id="PF04734">
    <property type="entry name" value="Ceramidase_alk"/>
    <property type="match status" value="1"/>
</dbReference>
<dbReference type="EMBL" id="BOQN01000036">
    <property type="protein sequence ID" value="GIM90720.1"/>
    <property type="molecule type" value="Genomic_DNA"/>
</dbReference>
<evidence type="ECO:0000313" key="3">
    <source>
        <dbReference type="Proteomes" id="UP000677082"/>
    </source>
</evidence>
<evidence type="ECO:0000259" key="1">
    <source>
        <dbReference type="Pfam" id="PF04734"/>
    </source>
</evidence>
<dbReference type="AlphaFoldDB" id="A0A919T818"/>
<evidence type="ECO:0000313" key="2">
    <source>
        <dbReference type="EMBL" id="GIM90720.1"/>
    </source>
</evidence>
<protein>
    <recommendedName>
        <fullName evidence="1">Neutral/alkaline non-lysosomal ceramidase N-terminal domain-containing protein</fullName>
    </recommendedName>
</protein>
<dbReference type="InterPro" id="IPR031329">
    <property type="entry name" value="NEUT/ALK_ceramidase_N"/>
</dbReference>
<organism evidence="2 3">
    <name type="scientific">Paractinoplanes toevensis</name>
    <dbReference type="NCBI Taxonomy" id="571911"/>
    <lineage>
        <taxon>Bacteria</taxon>
        <taxon>Bacillati</taxon>
        <taxon>Actinomycetota</taxon>
        <taxon>Actinomycetes</taxon>
        <taxon>Micromonosporales</taxon>
        <taxon>Micromonosporaceae</taxon>
        <taxon>Paractinoplanes</taxon>
    </lineage>
</organism>
<reference evidence="2 3" key="1">
    <citation type="submission" date="2021-03" db="EMBL/GenBank/DDBJ databases">
        <title>Whole genome shotgun sequence of Actinoplanes toevensis NBRC 105298.</title>
        <authorList>
            <person name="Komaki H."/>
            <person name="Tamura T."/>
        </authorList>
    </citation>
    <scope>NUCLEOTIDE SEQUENCE [LARGE SCALE GENOMIC DNA]</scope>
    <source>
        <strain evidence="2 3">NBRC 105298</strain>
    </source>
</reference>
<feature type="domain" description="Neutral/alkaline non-lysosomal ceramidase N-terminal" evidence="1">
    <location>
        <begin position="29"/>
        <end position="222"/>
    </location>
</feature>
<proteinExistence type="predicted"/>
<gene>
    <name evidence="2" type="ORF">Ato02nite_025130</name>
</gene>
<comment type="caution">
    <text evidence="2">The sequence shown here is derived from an EMBL/GenBank/DDBJ whole genome shotgun (WGS) entry which is preliminary data.</text>
</comment>
<sequence length="411" mass="42879">MAFTAGAAKVDITPADLTALNPIGGTSFVGVHDPIHVRALVLHDGVSEVALISADLIECGDMRPLRARIEAELGIPAAHVMITATHTHNAPRLGTVSPGALAHNGGPESAAYTGWVFDQVLAALRAARAAARPARFGISSGHAAINVNREMYADGGWRLGYNLDGPTDPRVWVLRLASMAGDPIAVVANYAVHSTVALWTREVSGDLAGAAMRHVEEMIGGVAMFTPGALGDQNPRVSLEGFAGGFGPHGRMPTEAERAFAYAAVAAQGLVLGAEVVRVAGGIGELVPEVRLRAAEEVVPCPVKKGRDVLASMVQAEVDSVDLRLSLILIGDVALAGVSGEVTTTVYRRLAARSPLARTILVSIANDRIGYLPADEAFDRPVHSVNGCPIVRGHAEPGIVDGLSRMIREAS</sequence>
<name>A0A919T818_9ACTN</name>